<dbReference type="AlphaFoldDB" id="A0AAD6MSE6"/>
<name>A0AAD6MSE6_9EURO</name>
<dbReference type="GO" id="GO:0050897">
    <property type="term" value="F:cobalt ion binding"/>
    <property type="evidence" value="ECO:0007669"/>
    <property type="project" value="TreeGrafter"/>
</dbReference>
<comment type="subcellular location">
    <subcellularLocation>
        <location evidence="1">Cell membrane</location>
        <topology evidence="1">Multi-pass membrane protein</topology>
    </subcellularLocation>
</comment>
<dbReference type="Gene3D" id="1.20.58.340">
    <property type="entry name" value="Magnesium transport protein CorA, transmembrane region"/>
    <property type="match status" value="1"/>
</dbReference>
<feature type="region of interest" description="Disordered" evidence="2">
    <location>
        <begin position="138"/>
        <end position="161"/>
    </location>
</feature>
<accession>A0AAD6MSE6</accession>
<reference evidence="3" key="2">
    <citation type="submission" date="2023-01" db="EMBL/GenBank/DDBJ databases">
        <authorList>
            <person name="Petersen C."/>
        </authorList>
    </citation>
    <scope>NUCLEOTIDE SEQUENCE</scope>
    <source>
        <strain evidence="3">IBT 17514</strain>
    </source>
</reference>
<evidence type="ECO:0000256" key="2">
    <source>
        <dbReference type="SAM" id="MobiDB-lite"/>
    </source>
</evidence>
<sequence>MERHASLASRNLAVTMEQVSIFLHDDNTVTSFFESDIDEIEEPILQRLTSSETLLQQSCDASMLLQAILDALVGLALSMTVAYQDVLGDLELEVLTHPDIEQSKRLYVLTSEISFLRNSIHSVLAVINALREHRPPRADERDFGTLHHNPPNNLTQTPRSDSLSGSNIAISSMFQIYLGDVIDHLIPIVEEYDEIRRAADSMIDLIFNMIATDHFQLFVSANGYVQNFFMKMKMLSGTQAYFGMNFNKKEFAGIKNSVSYVLFASNPLILLEDFSPFCDRVDSMTDVSLGYLFRTFIWTDNLFSRRDKIIRFFITLAQRQLIVSSKKQRQKTGHLRPSVSGALSHDQSR</sequence>
<evidence type="ECO:0000256" key="1">
    <source>
        <dbReference type="ARBA" id="ARBA00004651"/>
    </source>
</evidence>
<protein>
    <submittedName>
        <fullName evidence="3">Uncharacterized protein</fullName>
    </submittedName>
</protein>
<comment type="caution">
    <text evidence="3">The sequence shown here is derived from an EMBL/GenBank/DDBJ whole genome shotgun (WGS) entry which is preliminary data.</text>
</comment>
<dbReference type="GO" id="GO:0005886">
    <property type="term" value="C:plasma membrane"/>
    <property type="evidence" value="ECO:0007669"/>
    <property type="project" value="UniProtKB-SubCell"/>
</dbReference>
<dbReference type="GO" id="GO:0015087">
    <property type="term" value="F:cobalt ion transmembrane transporter activity"/>
    <property type="evidence" value="ECO:0007669"/>
    <property type="project" value="TreeGrafter"/>
</dbReference>
<dbReference type="GO" id="GO:0000287">
    <property type="term" value="F:magnesium ion binding"/>
    <property type="evidence" value="ECO:0007669"/>
    <property type="project" value="TreeGrafter"/>
</dbReference>
<dbReference type="Proteomes" id="UP001215712">
    <property type="component" value="Unassembled WGS sequence"/>
</dbReference>
<dbReference type="SUPFAM" id="SSF143865">
    <property type="entry name" value="CorA soluble domain-like"/>
    <property type="match status" value="1"/>
</dbReference>
<dbReference type="InterPro" id="IPR045861">
    <property type="entry name" value="CorA_cytoplasmic_dom"/>
</dbReference>
<gene>
    <name evidence="3" type="ORF">N7493_009443</name>
</gene>
<evidence type="ECO:0000313" key="3">
    <source>
        <dbReference type="EMBL" id="KAJ5709851.1"/>
    </source>
</evidence>
<dbReference type="PANTHER" id="PTHR46494">
    <property type="entry name" value="CORA FAMILY METAL ION TRANSPORTER (EUROFUNG)"/>
    <property type="match status" value="1"/>
</dbReference>
<dbReference type="EMBL" id="JAQJAN010000017">
    <property type="protein sequence ID" value="KAJ5709851.1"/>
    <property type="molecule type" value="Genomic_DNA"/>
</dbReference>
<feature type="compositionally biased region" description="Polar residues" evidence="2">
    <location>
        <begin position="150"/>
        <end position="161"/>
    </location>
</feature>
<keyword evidence="4" id="KW-1185">Reference proteome</keyword>
<reference evidence="3" key="1">
    <citation type="journal article" date="2023" name="IMA Fungus">
        <title>Comparative genomic study of the Penicillium genus elucidates a diverse pangenome and 15 lateral gene transfer events.</title>
        <authorList>
            <person name="Petersen C."/>
            <person name="Sorensen T."/>
            <person name="Nielsen M.R."/>
            <person name="Sondergaard T.E."/>
            <person name="Sorensen J.L."/>
            <person name="Fitzpatrick D.A."/>
            <person name="Frisvad J.C."/>
            <person name="Nielsen K.L."/>
        </authorList>
    </citation>
    <scope>NUCLEOTIDE SEQUENCE</scope>
    <source>
        <strain evidence="3">IBT 17514</strain>
    </source>
</reference>
<proteinExistence type="predicted"/>
<feature type="region of interest" description="Disordered" evidence="2">
    <location>
        <begin position="327"/>
        <end position="349"/>
    </location>
</feature>
<evidence type="ECO:0000313" key="4">
    <source>
        <dbReference type="Proteomes" id="UP001215712"/>
    </source>
</evidence>
<dbReference type="GO" id="GO:0015095">
    <property type="term" value="F:magnesium ion transmembrane transporter activity"/>
    <property type="evidence" value="ECO:0007669"/>
    <property type="project" value="TreeGrafter"/>
</dbReference>
<dbReference type="PANTHER" id="PTHR46494:SF1">
    <property type="entry name" value="CORA FAMILY METAL ION TRANSPORTER (EUROFUNG)"/>
    <property type="match status" value="1"/>
</dbReference>
<organism evidence="3 4">
    <name type="scientific">Penicillium malachiteum</name>
    <dbReference type="NCBI Taxonomy" id="1324776"/>
    <lineage>
        <taxon>Eukaryota</taxon>
        <taxon>Fungi</taxon>
        <taxon>Dikarya</taxon>
        <taxon>Ascomycota</taxon>
        <taxon>Pezizomycotina</taxon>
        <taxon>Eurotiomycetes</taxon>
        <taxon>Eurotiomycetidae</taxon>
        <taxon>Eurotiales</taxon>
        <taxon>Aspergillaceae</taxon>
        <taxon>Penicillium</taxon>
    </lineage>
</organism>